<keyword evidence="3" id="KW-1185">Reference proteome</keyword>
<organism evidence="2 3">
    <name type="scientific">Subsaximicrobium wynnwilliamsii</name>
    <dbReference type="NCBI Taxonomy" id="291179"/>
    <lineage>
        <taxon>Bacteria</taxon>
        <taxon>Pseudomonadati</taxon>
        <taxon>Bacteroidota</taxon>
        <taxon>Flavobacteriia</taxon>
        <taxon>Flavobacteriales</taxon>
        <taxon>Flavobacteriaceae</taxon>
        <taxon>Subsaximicrobium</taxon>
    </lineage>
</organism>
<reference evidence="2 3" key="1">
    <citation type="submission" date="2019-08" db="EMBL/GenBank/DDBJ databases">
        <title>Genomes of Subsaximicrobium wynnwilliamsii strains.</title>
        <authorList>
            <person name="Bowman J.P."/>
        </authorList>
    </citation>
    <scope>NUCLEOTIDE SEQUENCE [LARGE SCALE GENOMIC DNA]</scope>
    <source>
        <strain evidence="2 3">2-80-2</strain>
    </source>
</reference>
<comment type="caution">
    <text evidence="2">The sequence shown here is derived from an EMBL/GenBank/DDBJ whole genome shotgun (WGS) entry which is preliminary data.</text>
</comment>
<protein>
    <submittedName>
        <fullName evidence="2">Uncharacterized protein</fullName>
    </submittedName>
</protein>
<keyword evidence="1" id="KW-1133">Transmembrane helix</keyword>
<evidence type="ECO:0000313" key="2">
    <source>
        <dbReference type="EMBL" id="TXD87336.1"/>
    </source>
</evidence>
<name>A0A5C6ZCX4_9FLAO</name>
<proteinExistence type="predicted"/>
<evidence type="ECO:0000256" key="1">
    <source>
        <dbReference type="SAM" id="Phobius"/>
    </source>
</evidence>
<dbReference type="Proteomes" id="UP000321578">
    <property type="component" value="Unassembled WGS sequence"/>
</dbReference>
<accession>A0A5C6ZCX4</accession>
<dbReference type="RefSeq" id="WP_147088003.1">
    <property type="nucleotide sequence ID" value="NZ_VORM01000029.1"/>
</dbReference>
<dbReference type="AlphaFoldDB" id="A0A5C6ZCX4"/>
<sequence>MRKRVKTFEVWTFKANHSGTYKLNLKNLEEFLEANPFLKSKKPFSNRKTETKKLKILIKQSISTKDRLISIIGLALGINGLFWGLILGINPSMFE</sequence>
<evidence type="ECO:0000313" key="3">
    <source>
        <dbReference type="Proteomes" id="UP000321578"/>
    </source>
</evidence>
<dbReference type="EMBL" id="VORO01000026">
    <property type="protein sequence ID" value="TXD87336.1"/>
    <property type="molecule type" value="Genomic_DNA"/>
</dbReference>
<keyword evidence="1" id="KW-0812">Transmembrane</keyword>
<feature type="transmembrane region" description="Helical" evidence="1">
    <location>
        <begin position="68"/>
        <end position="89"/>
    </location>
</feature>
<keyword evidence="1" id="KW-0472">Membrane</keyword>
<gene>
    <name evidence="2" type="ORF">ESY86_17400</name>
</gene>